<dbReference type="EMBL" id="GBRH01246413">
    <property type="protein sequence ID" value="JAD51482.1"/>
    <property type="molecule type" value="Transcribed_RNA"/>
</dbReference>
<reference evidence="1" key="2">
    <citation type="journal article" date="2015" name="Data Brief">
        <title>Shoot transcriptome of the giant reed, Arundo donax.</title>
        <authorList>
            <person name="Barrero R.A."/>
            <person name="Guerrero F.D."/>
            <person name="Moolhuijzen P."/>
            <person name="Goolsby J.A."/>
            <person name="Tidwell J."/>
            <person name="Bellgard S.E."/>
            <person name="Bellgard M.I."/>
        </authorList>
    </citation>
    <scope>NUCLEOTIDE SEQUENCE</scope>
    <source>
        <tissue evidence="1">Shoot tissue taken approximately 20 cm above the soil surface</tissue>
    </source>
</reference>
<organism evidence="1">
    <name type="scientific">Arundo donax</name>
    <name type="common">Giant reed</name>
    <name type="synonym">Donax arundinaceus</name>
    <dbReference type="NCBI Taxonomy" id="35708"/>
    <lineage>
        <taxon>Eukaryota</taxon>
        <taxon>Viridiplantae</taxon>
        <taxon>Streptophyta</taxon>
        <taxon>Embryophyta</taxon>
        <taxon>Tracheophyta</taxon>
        <taxon>Spermatophyta</taxon>
        <taxon>Magnoliopsida</taxon>
        <taxon>Liliopsida</taxon>
        <taxon>Poales</taxon>
        <taxon>Poaceae</taxon>
        <taxon>PACMAD clade</taxon>
        <taxon>Arundinoideae</taxon>
        <taxon>Arundineae</taxon>
        <taxon>Arundo</taxon>
    </lineage>
</organism>
<accession>A0A0A9AWK9</accession>
<reference evidence="1" key="1">
    <citation type="submission" date="2014-09" db="EMBL/GenBank/DDBJ databases">
        <authorList>
            <person name="Magalhaes I.L.F."/>
            <person name="Oliveira U."/>
            <person name="Santos F.R."/>
            <person name="Vidigal T.H.D.A."/>
            <person name="Brescovit A.D."/>
            <person name="Santos A.J."/>
        </authorList>
    </citation>
    <scope>NUCLEOTIDE SEQUENCE</scope>
    <source>
        <tissue evidence="1">Shoot tissue taken approximately 20 cm above the soil surface</tissue>
    </source>
</reference>
<dbReference type="AlphaFoldDB" id="A0A0A9AWK9"/>
<name>A0A0A9AWK9_ARUDO</name>
<protein>
    <submittedName>
        <fullName evidence="1">Uncharacterized protein</fullName>
    </submittedName>
</protein>
<evidence type="ECO:0000313" key="1">
    <source>
        <dbReference type="EMBL" id="JAD51482.1"/>
    </source>
</evidence>
<sequence>MNDQKKIVIKAEKILLISSPSRCKTSYR</sequence>
<proteinExistence type="predicted"/>